<reference evidence="4" key="1">
    <citation type="journal article" date="2019" name="Int. J. Syst. Evol. Microbiol.">
        <title>The Global Catalogue of Microorganisms (GCM) 10K type strain sequencing project: providing services to taxonomists for standard genome sequencing and annotation.</title>
        <authorList>
            <consortium name="The Broad Institute Genomics Platform"/>
            <consortium name="The Broad Institute Genome Sequencing Center for Infectious Disease"/>
            <person name="Wu L."/>
            <person name="Ma J."/>
        </authorList>
    </citation>
    <scope>NUCLEOTIDE SEQUENCE [LARGE SCALE GENOMIC DNA]</scope>
    <source>
        <strain evidence="4">NBRC 112299</strain>
    </source>
</reference>
<dbReference type="InterPro" id="IPR000600">
    <property type="entry name" value="ROK"/>
</dbReference>
<dbReference type="PANTHER" id="PTHR18964">
    <property type="entry name" value="ROK (REPRESSOR, ORF, KINASE) FAMILY"/>
    <property type="match status" value="1"/>
</dbReference>
<name>A0ABQ6IBW9_9MICO</name>
<keyword evidence="4" id="KW-1185">Reference proteome</keyword>
<dbReference type="SUPFAM" id="SSF53067">
    <property type="entry name" value="Actin-like ATPase domain"/>
    <property type="match status" value="1"/>
</dbReference>
<proteinExistence type="inferred from homology"/>
<dbReference type="Proteomes" id="UP001157125">
    <property type="component" value="Unassembled WGS sequence"/>
</dbReference>
<feature type="signal peptide" evidence="2">
    <location>
        <begin position="1"/>
        <end position="20"/>
    </location>
</feature>
<dbReference type="PANTHER" id="PTHR18964:SF149">
    <property type="entry name" value="BIFUNCTIONAL UDP-N-ACETYLGLUCOSAMINE 2-EPIMERASE_N-ACETYLMANNOSAMINE KINASE"/>
    <property type="match status" value="1"/>
</dbReference>
<protein>
    <recommendedName>
        <fullName evidence="5">ROK family protein</fullName>
    </recommendedName>
</protein>
<evidence type="ECO:0008006" key="5">
    <source>
        <dbReference type="Google" id="ProtNLM"/>
    </source>
</evidence>
<sequence>MLGRGLTVRLAALLGRLATAAGVDPPAVRATAVGGAGVASADGFTLAPNLAHLDGTDVRSALETALGHTVVLENDVNVAALGELHSGTAGKDFAFVSLGTGIGMGLVLGGRLIRGARGAAGEIGYLPLGADPLDPDNHRRGALEEMVAGETISHRYEDLTGLEVSTREVFARAARGDQGASAVIDGYARWVATALGAVIAVVDPGQIVLGGGIGLRPELLPRVQTWLDRIGHSHVPVLTSVLGDRAPLVGAVRLALEAAHSQGVPA</sequence>
<keyword evidence="2" id="KW-0732">Signal</keyword>
<accession>A0ABQ6IBW9</accession>
<dbReference type="Pfam" id="PF00480">
    <property type="entry name" value="ROK"/>
    <property type="match status" value="1"/>
</dbReference>
<evidence type="ECO:0000256" key="1">
    <source>
        <dbReference type="ARBA" id="ARBA00006479"/>
    </source>
</evidence>
<evidence type="ECO:0000313" key="4">
    <source>
        <dbReference type="Proteomes" id="UP001157125"/>
    </source>
</evidence>
<organism evidence="3 4">
    <name type="scientific">Demequina litorisediminis</name>
    <dbReference type="NCBI Taxonomy" id="1849022"/>
    <lineage>
        <taxon>Bacteria</taxon>
        <taxon>Bacillati</taxon>
        <taxon>Actinomycetota</taxon>
        <taxon>Actinomycetes</taxon>
        <taxon>Micrococcales</taxon>
        <taxon>Demequinaceae</taxon>
        <taxon>Demequina</taxon>
    </lineage>
</organism>
<dbReference type="InterPro" id="IPR043129">
    <property type="entry name" value="ATPase_NBD"/>
</dbReference>
<dbReference type="EMBL" id="BSUN01000001">
    <property type="protein sequence ID" value="GMA35333.1"/>
    <property type="molecule type" value="Genomic_DNA"/>
</dbReference>
<gene>
    <name evidence="3" type="ORF">GCM10025876_15370</name>
</gene>
<comment type="similarity">
    <text evidence="1">Belongs to the ROK (NagC/XylR) family.</text>
</comment>
<comment type="caution">
    <text evidence="3">The sequence shown here is derived from an EMBL/GenBank/DDBJ whole genome shotgun (WGS) entry which is preliminary data.</text>
</comment>
<evidence type="ECO:0000313" key="3">
    <source>
        <dbReference type="EMBL" id="GMA35333.1"/>
    </source>
</evidence>
<evidence type="ECO:0000256" key="2">
    <source>
        <dbReference type="SAM" id="SignalP"/>
    </source>
</evidence>
<feature type="chain" id="PRO_5045830604" description="ROK family protein" evidence="2">
    <location>
        <begin position="21"/>
        <end position="266"/>
    </location>
</feature>
<dbReference type="Gene3D" id="3.30.420.40">
    <property type="match status" value="2"/>
</dbReference>